<dbReference type="InterPro" id="IPR056009">
    <property type="entry name" value="DUF7587"/>
</dbReference>
<organism evidence="3 4">
    <name type="scientific">Phialocephala subalpina</name>
    <dbReference type="NCBI Taxonomy" id="576137"/>
    <lineage>
        <taxon>Eukaryota</taxon>
        <taxon>Fungi</taxon>
        <taxon>Dikarya</taxon>
        <taxon>Ascomycota</taxon>
        <taxon>Pezizomycotina</taxon>
        <taxon>Leotiomycetes</taxon>
        <taxon>Helotiales</taxon>
        <taxon>Mollisiaceae</taxon>
        <taxon>Phialocephala</taxon>
        <taxon>Phialocephala fortinii species complex</taxon>
    </lineage>
</organism>
<protein>
    <recommendedName>
        <fullName evidence="2">DUF7587 domain-containing protein</fullName>
    </recommendedName>
</protein>
<proteinExistence type="predicted"/>
<keyword evidence="4" id="KW-1185">Reference proteome</keyword>
<feature type="region of interest" description="Disordered" evidence="1">
    <location>
        <begin position="42"/>
        <end position="192"/>
    </location>
</feature>
<dbReference type="Proteomes" id="UP000184330">
    <property type="component" value="Unassembled WGS sequence"/>
</dbReference>
<name>A0A1L7WVL0_9HELO</name>
<feature type="compositionally biased region" description="Basic and acidic residues" evidence="1">
    <location>
        <begin position="260"/>
        <end position="277"/>
    </location>
</feature>
<sequence length="492" mass="55974">MAKRVYKIRKPEKAEIAKQVKKGKKGETVKRVKKAKTIKELTEAESEQNWSAWEKRNKLTPEQLQAIRQKHKYQENPKDSPKVSATAQPPKDSLLLDIPLETGANQQNDEEVIEHTEKKRRLGEDGDAEASTCSRPCQDPSTSEINKCMNDDPESGPKKSAENDTSETSKKRKHPDDHAGGNTSTTPPGLSKVEKKALHRLKQHRMIVKDLINSLIFAKPALKQDHLDDCLSMVEVMEEKYIKAMQPNSGPKTQQVSHPKTAEEHTKRLGGDEEKARPWLPTKKSKSEMPGLVMRAWDEMSQCQIKDFRVGFLSGGSANMLNSKVNRQFWLQAHANWGNRFKTPFISTSTSLHEIAEDRVPRFQRRQENKGVKENTKLTLINLHARQAAGNPAMWMMDELIHYDVTTKYGKPQYYARSFYTNEIILPFCVGPAEIVGTWAWHQVEKWVEDNKSDFGGWYLQVGVPAFKEHERVRLGGTPMPKHNIGCDCCGQ</sequence>
<gene>
    <name evidence="3" type="ORF">PAC_06672</name>
</gene>
<dbReference type="EMBL" id="FJOG01000008">
    <property type="protein sequence ID" value="CZR56783.1"/>
    <property type="molecule type" value="Genomic_DNA"/>
</dbReference>
<feature type="compositionally biased region" description="Basic and acidic residues" evidence="1">
    <location>
        <begin position="72"/>
        <end position="81"/>
    </location>
</feature>
<feature type="region of interest" description="Disordered" evidence="1">
    <location>
        <begin position="247"/>
        <end position="285"/>
    </location>
</feature>
<accession>A0A1L7WVL0</accession>
<reference evidence="3 4" key="1">
    <citation type="submission" date="2016-03" db="EMBL/GenBank/DDBJ databases">
        <authorList>
            <person name="Ploux O."/>
        </authorList>
    </citation>
    <scope>NUCLEOTIDE SEQUENCE [LARGE SCALE GENOMIC DNA]</scope>
    <source>
        <strain evidence="3 4">UAMH 11012</strain>
    </source>
</reference>
<dbReference type="Pfam" id="PF24494">
    <property type="entry name" value="DUF7587"/>
    <property type="match status" value="1"/>
</dbReference>
<evidence type="ECO:0000256" key="1">
    <source>
        <dbReference type="SAM" id="MobiDB-lite"/>
    </source>
</evidence>
<dbReference type="AlphaFoldDB" id="A0A1L7WVL0"/>
<feature type="compositionally biased region" description="Polar residues" evidence="1">
    <location>
        <begin position="247"/>
        <end position="258"/>
    </location>
</feature>
<feature type="compositionally biased region" description="Polar residues" evidence="1">
    <location>
        <begin position="131"/>
        <end position="145"/>
    </location>
</feature>
<evidence type="ECO:0000313" key="3">
    <source>
        <dbReference type="EMBL" id="CZR56783.1"/>
    </source>
</evidence>
<evidence type="ECO:0000313" key="4">
    <source>
        <dbReference type="Proteomes" id="UP000184330"/>
    </source>
</evidence>
<evidence type="ECO:0000259" key="2">
    <source>
        <dbReference type="Pfam" id="PF24494"/>
    </source>
</evidence>
<dbReference type="OrthoDB" id="3483554at2759"/>
<feature type="domain" description="DUF7587" evidence="2">
    <location>
        <begin position="289"/>
        <end position="441"/>
    </location>
</feature>